<dbReference type="InterPro" id="IPR050722">
    <property type="entry name" value="Pyruvate:ferred/Flavod_OxRd"/>
</dbReference>
<dbReference type="EMBL" id="CP113361">
    <property type="protein sequence ID" value="WAI00763.1"/>
    <property type="molecule type" value="Genomic_DNA"/>
</dbReference>
<dbReference type="Gene3D" id="3.40.920.10">
    <property type="entry name" value="Pyruvate-ferredoxin oxidoreductase, PFOR, domain III"/>
    <property type="match status" value="1"/>
</dbReference>
<dbReference type="Pfam" id="PF01855">
    <property type="entry name" value="POR_N"/>
    <property type="match status" value="1"/>
</dbReference>
<dbReference type="InterPro" id="IPR029061">
    <property type="entry name" value="THDP-binding"/>
</dbReference>
<accession>A0A9X9S3D0</accession>
<dbReference type="Gene3D" id="3.40.50.920">
    <property type="match status" value="1"/>
</dbReference>
<dbReference type="GO" id="GO:0044272">
    <property type="term" value="P:sulfur compound biosynthetic process"/>
    <property type="evidence" value="ECO:0007669"/>
    <property type="project" value="UniProtKB-ARBA"/>
</dbReference>
<evidence type="ECO:0000259" key="2">
    <source>
        <dbReference type="Pfam" id="PF01558"/>
    </source>
</evidence>
<dbReference type="PANTHER" id="PTHR32154">
    <property type="entry name" value="PYRUVATE-FLAVODOXIN OXIDOREDUCTASE-RELATED"/>
    <property type="match status" value="1"/>
</dbReference>
<dbReference type="InterPro" id="IPR002869">
    <property type="entry name" value="Pyrv_flavodox_OxRed_cen"/>
</dbReference>
<dbReference type="Gene3D" id="3.40.50.970">
    <property type="match status" value="1"/>
</dbReference>
<evidence type="ECO:0000256" key="1">
    <source>
        <dbReference type="ARBA" id="ARBA00023002"/>
    </source>
</evidence>
<dbReference type="GO" id="GO:0006082">
    <property type="term" value="P:organic acid metabolic process"/>
    <property type="evidence" value="ECO:0007669"/>
    <property type="project" value="UniProtKB-ARBA"/>
</dbReference>
<feature type="domain" description="Pyruvate flavodoxin/ferredoxin oxidoreductase pyrimidine binding" evidence="3">
    <location>
        <begin position="195"/>
        <end position="359"/>
    </location>
</feature>
<dbReference type="Proteomes" id="UP001163096">
    <property type="component" value="Chromosome"/>
</dbReference>
<dbReference type="RefSeq" id="WP_268185968.1">
    <property type="nucleotide sequence ID" value="NZ_CP113361.1"/>
</dbReference>
<dbReference type="SUPFAM" id="SSF53323">
    <property type="entry name" value="Pyruvate-ferredoxin oxidoreductase, PFOR, domain III"/>
    <property type="match status" value="1"/>
</dbReference>
<dbReference type="InterPro" id="IPR009014">
    <property type="entry name" value="Transketo_C/PFOR_II"/>
</dbReference>
<feature type="domain" description="Pyruvate/ketoisovalerate oxidoreductase catalytic" evidence="2">
    <location>
        <begin position="12"/>
        <end position="164"/>
    </location>
</feature>
<dbReference type="GeneID" id="76835452"/>
<proteinExistence type="predicted"/>
<evidence type="ECO:0000259" key="3">
    <source>
        <dbReference type="Pfam" id="PF01855"/>
    </source>
</evidence>
<sequence length="555" mass="59718">MDGCSVLIGGKAGSGINRAGQTIARMFTQLGYYAYMHYDYPSLIRGGHNFSLIRASTYPVGTHRSGIDILLAMDSPTLSLHRHHCKRDALVIYNSDTVRSDTGSAIPLKSIVARNDGMHVMENTAMIGALASAIGMDWDDCGYVISQEMRKFTQKNLAIARDAFRMQSEKKELKRLSQSPGILLSGNDAVSLGLLSAGLDGYIAYPMSPSTGILHFMADASGETGIQVFQPESEIAAITMAEGMAYAGAKAAVGTSGGGFCLMTEALSMAGMAEIPITIVLAQRSGPSTGTPTYTAQSDLHFAIHAGHGEFPRFVIAPGDAEQAYVWAGHALSLSWQFQVPSILLTDNTLSEGVYTVPPDMLQKRIPASRPVSVHLWEGTEEYQRYRDTEDGISPYASPPLFGAVIKGNSKSHDEWGISVDDGMQLASMTRKQMKKIPSMKDSVSQLKPVLIGGNPDSDICLISWGSNAPLCREAAQVMGIKSVQPIVVHPFPASEMTAATCCSVMTFLLEDNYSGQLADICEAHGIPVDIRLPRFDGRPSAIDQLIEDLWGLVG</sequence>
<evidence type="ECO:0000313" key="5">
    <source>
        <dbReference type="Proteomes" id="UP001163096"/>
    </source>
</evidence>
<gene>
    <name evidence="4" type="ORF">OU421_10080</name>
</gene>
<dbReference type="SUPFAM" id="SSF52922">
    <property type="entry name" value="TK C-terminal domain-like"/>
    <property type="match status" value="1"/>
</dbReference>
<dbReference type="KEGG" id="mou:OU421_10080"/>
<dbReference type="InterPro" id="IPR019752">
    <property type="entry name" value="Pyrv/ketoisovalerate_OxRed_cat"/>
</dbReference>
<organism evidence="4 5">
    <name type="scientific">Methanogenium organophilum</name>
    <dbReference type="NCBI Taxonomy" id="2199"/>
    <lineage>
        <taxon>Archaea</taxon>
        <taxon>Methanobacteriati</taxon>
        <taxon>Methanobacteriota</taxon>
        <taxon>Stenosarchaea group</taxon>
        <taxon>Methanomicrobia</taxon>
        <taxon>Methanomicrobiales</taxon>
        <taxon>Methanomicrobiaceae</taxon>
        <taxon>Methanogenium</taxon>
    </lineage>
</organism>
<dbReference type="CDD" id="cd07034">
    <property type="entry name" value="TPP_PYR_PFOR_IOR-alpha_like"/>
    <property type="match status" value="1"/>
</dbReference>
<dbReference type="PANTHER" id="PTHR32154:SF20">
    <property type="entry name" value="2-OXOGLUTARATE OXIDOREDUCTASE SUBUNIT KORA"/>
    <property type="match status" value="1"/>
</dbReference>
<dbReference type="Pfam" id="PF01558">
    <property type="entry name" value="POR"/>
    <property type="match status" value="1"/>
</dbReference>
<dbReference type="NCBIfam" id="TIGR03710">
    <property type="entry name" value="OAFO_sf"/>
    <property type="match status" value="1"/>
</dbReference>
<dbReference type="GO" id="GO:0006979">
    <property type="term" value="P:response to oxidative stress"/>
    <property type="evidence" value="ECO:0007669"/>
    <property type="project" value="TreeGrafter"/>
</dbReference>
<dbReference type="AlphaFoldDB" id="A0A9X9S3D0"/>
<evidence type="ECO:0000313" key="4">
    <source>
        <dbReference type="EMBL" id="WAI00763.1"/>
    </source>
</evidence>
<dbReference type="InterPro" id="IPR022367">
    <property type="entry name" value="2-oxoacid/accept_OxRdtase_asu"/>
</dbReference>
<name>A0A9X9S3D0_METOG</name>
<dbReference type="SUPFAM" id="SSF52518">
    <property type="entry name" value="Thiamin diphosphate-binding fold (THDP-binding)"/>
    <property type="match status" value="1"/>
</dbReference>
<protein>
    <submittedName>
        <fullName evidence="4">2-oxoacid:acceptor oxidoreductase subunit alpha</fullName>
    </submittedName>
</protein>
<keyword evidence="1" id="KW-0560">Oxidoreductase</keyword>
<dbReference type="InterPro" id="IPR002880">
    <property type="entry name" value="Pyrv_Fd/Flavodoxin_OxRdtase_N"/>
</dbReference>
<dbReference type="GO" id="GO:0016903">
    <property type="term" value="F:oxidoreductase activity, acting on the aldehyde or oxo group of donors"/>
    <property type="evidence" value="ECO:0007669"/>
    <property type="project" value="InterPro"/>
</dbReference>
<reference evidence="4" key="1">
    <citation type="submission" date="2022-11" db="EMBL/GenBank/DDBJ databases">
        <title>Complete genome sequence of Methanogenium organophilum DSM 3596.</title>
        <authorList>
            <person name="Chen S.-C."/>
            <person name="Lai S.-J."/>
            <person name="You Y.-T."/>
        </authorList>
    </citation>
    <scope>NUCLEOTIDE SEQUENCE</scope>
    <source>
        <strain evidence="4">DSM 3596</strain>
    </source>
</reference>
<keyword evidence="5" id="KW-1185">Reference proteome</keyword>